<protein>
    <submittedName>
        <fullName evidence="3">M81 family metallopeptidase</fullName>
    </submittedName>
</protein>
<dbReference type="InterPro" id="IPR015995">
    <property type="entry name" value="MlrC_N"/>
</dbReference>
<name>A0ABP4NLE8_9ACTN</name>
<evidence type="ECO:0000259" key="1">
    <source>
        <dbReference type="Pfam" id="PF07171"/>
    </source>
</evidence>
<keyword evidence="4" id="KW-1185">Reference proteome</keyword>
<feature type="domain" description="Microcystin LR degradation protein MlrC N-terminal" evidence="2">
    <location>
        <begin position="2"/>
        <end position="290"/>
    </location>
</feature>
<dbReference type="InterPro" id="IPR010799">
    <property type="entry name" value="MlrC_C"/>
</dbReference>
<evidence type="ECO:0000259" key="2">
    <source>
        <dbReference type="Pfam" id="PF07364"/>
    </source>
</evidence>
<dbReference type="PIRSF" id="PIRSF012702">
    <property type="entry name" value="UCP012702"/>
    <property type="match status" value="1"/>
</dbReference>
<reference evidence="4" key="1">
    <citation type="journal article" date="2019" name="Int. J. Syst. Evol. Microbiol.">
        <title>The Global Catalogue of Microorganisms (GCM) 10K type strain sequencing project: providing services to taxonomists for standard genome sequencing and annotation.</title>
        <authorList>
            <consortium name="The Broad Institute Genomics Platform"/>
            <consortium name="The Broad Institute Genome Sequencing Center for Infectious Disease"/>
            <person name="Wu L."/>
            <person name="Ma J."/>
        </authorList>
    </citation>
    <scope>NUCLEOTIDE SEQUENCE [LARGE SCALE GENOMIC DNA]</scope>
    <source>
        <strain evidence="4">JCM 15572</strain>
    </source>
</reference>
<dbReference type="EMBL" id="BAAAPH010000005">
    <property type="protein sequence ID" value="GAA1562277.1"/>
    <property type="molecule type" value="Genomic_DNA"/>
</dbReference>
<dbReference type="Pfam" id="PF07171">
    <property type="entry name" value="MlrC_C"/>
    <property type="match status" value="1"/>
</dbReference>
<dbReference type="InterPro" id="IPR009197">
    <property type="entry name" value="MlrC"/>
</dbReference>
<sequence length="497" mass="52761">MRLALLGLYHETNTFSPVRADRAMFRNGGVWRGDEIVEAYAMSSSTNGGFLVGAAEQGAEVVPLMFAFVTPTGRIAADAFDWLVDEMIGLLRDQGPWDGVLLNLHGAAVAENHADADAEIATRVRAVVGPGVPVGTVLDLHANVSQRLIDALTITLVYQTNPHVDAKQQAIRCTELVVRTIRGELQPRQAMVALPLVCNIACQDTSEEPMVGLLAKAREIAGRPGILSANVVEGFPYADVPQVGMSCVVIHDGDADQAKRAADELAGSIWAQRDALQTTGMTVDEALDIAVADRHGPVVLLDAGDNIGGGSPGDSTVILEAAVRRGQRSLVQTICDPKSAQHCIEAGVNSTVSLAVGAWQSHSAGQPVQITGRVRAVSDGKFEEPNPTHGGFRFFDMGPTAVVDTTAGHTLVISSIPVMGTSLQQLLSVGVTPSSYRIVVGKGVNSPRAGYAPIATRMLVVDTEGVSAMGLDRFDYRHRRKPLYPFESTGFAPMPFD</sequence>
<evidence type="ECO:0000313" key="3">
    <source>
        <dbReference type="EMBL" id="GAA1562277.1"/>
    </source>
</evidence>
<dbReference type="RefSeq" id="WP_344232997.1">
    <property type="nucleotide sequence ID" value="NZ_BAAAPH010000005.1"/>
</dbReference>
<accession>A0ABP4NLE8</accession>
<evidence type="ECO:0000313" key="4">
    <source>
        <dbReference type="Proteomes" id="UP001501705"/>
    </source>
</evidence>
<proteinExistence type="predicted"/>
<gene>
    <name evidence="3" type="ORF">GCM10009804_18710</name>
</gene>
<dbReference type="Proteomes" id="UP001501705">
    <property type="component" value="Unassembled WGS sequence"/>
</dbReference>
<comment type="caution">
    <text evidence="3">The sequence shown here is derived from an EMBL/GenBank/DDBJ whole genome shotgun (WGS) entry which is preliminary data.</text>
</comment>
<feature type="domain" description="Microcystin LR degradation protein MlrC C-terminal" evidence="1">
    <location>
        <begin position="300"/>
        <end position="478"/>
    </location>
</feature>
<dbReference type="Pfam" id="PF07364">
    <property type="entry name" value="DUF1485"/>
    <property type="match status" value="1"/>
</dbReference>
<organism evidence="3 4">
    <name type="scientific">Kribbella hippodromi</name>
    <dbReference type="NCBI Taxonomy" id="434347"/>
    <lineage>
        <taxon>Bacteria</taxon>
        <taxon>Bacillati</taxon>
        <taxon>Actinomycetota</taxon>
        <taxon>Actinomycetes</taxon>
        <taxon>Propionibacteriales</taxon>
        <taxon>Kribbellaceae</taxon>
        <taxon>Kribbella</taxon>
    </lineage>
</organism>